<evidence type="ECO:0008006" key="3">
    <source>
        <dbReference type="Google" id="ProtNLM"/>
    </source>
</evidence>
<dbReference type="EMBL" id="BMPI01000043">
    <property type="protein sequence ID" value="GGM60264.1"/>
    <property type="molecule type" value="Genomic_DNA"/>
</dbReference>
<dbReference type="AlphaFoldDB" id="A0A917U7C7"/>
<dbReference type="Proteomes" id="UP000642070">
    <property type="component" value="Unassembled WGS sequence"/>
</dbReference>
<proteinExistence type="predicted"/>
<organism evidence="1 2">
    <name type="scientific">Dactylosporangium sucinum</name>
    <dbReference type="NCBI Taxonomy" id="1424081"/>
    <lineage>
        <taxon>Bacteria</taxon>
        <taxon>Bacillati</taxon>
        <taxon>Actinomycetota</taxon>
        <taxon>Actinomycetes</taxon>
        <taxon>Micromonosporales</taxon>
        <taxon>Micromonosporaceae</taxon>
        <taxon>Dactylosporangium</taxon>
    </lineage>
</organism>
<reference evidence="1" key="1">
    <citation type="journal article" date="2014" name="Int. J. Syst. Evol. Microbiol.">
        <title>Complete genome sequence of Corynebacterium casei LMG S-19264T (=DSM 44701T), isolated from a smear-ripened cheese.</title>
        <authorList>
            <consortium name="US DOE Joint Genome Institute (JGI-PGF)"/>
            <person name="Walter F."/>
            <person name="Albersmeier A."/>
            <person name="Kalinowski J."/>
            <person name="Ruckert C."/>
        </authorList>
    </citation>
    <scope>NUCLEOTIDE SEQUENCE</scope>
    <source>
        <strain evidence="1">JCM 19831</strain>
    </source>
</reference>
<protein>
    <recommendedName>
        <fullName evidence="3">DUF695 domain-containing protein</fullName>
    </recommendedName>
</protein>
<gene>
    <name evidence="1" type="ORF">GCM10007977_072230</name>
</gene>
<dbReference type="RefSeq" id="WP_190254505.1">
    <property type="nucleotide sequence ID" value="NZ_BMPI01000043.1"/>
</dbReference>
<evidence type="ECO:0000313" key="2">
    <source>
        <dbReference type="Proteomes" id="UP000642070"/>
    </source>
</evidence>
<comment type="caution">
    <text evidence="1">The sequence shown here is derived from an EMBL/GenBank/DDBJ whole genome shotgun (WGS) entry which is preliminary data.</text>
</comment>
<name>A0A917U7C7_9ACTN</name>
<sequence>MIFSRRKRQDSGRAAIVDFWAWWPAARPRVEAAVSSGDWSALTSEVSGRVAAVHKDLAWEFSRGTGAKHALVVSCGGDPALRSVAARWHALAPAGDPDWEYHTARQPDFDTLRAKIDIGGAELDLTELRIAFTRDPDRPEIDVVVFHPRFAVVPDAVRGQVSFLVLDWVLGENGVEEWVGAVEWTADEPDGAADPLRLAEAVADLRAEYREPQWVVFSGTLRGMPLTGLAQRPLRSVRWPRFDTHVAVTLPFAAEENGLPDDETLAGLREFEDTVLAGALGDADGELLVVETSRGERTLHYYADGATPVADELIEAAKRWPRARAERSLDPAFDAIAQFR</sequence>
<reference evidence="1" key="2">
    <citation type="submission" date="2020-09" db="EMBL/GenBank/DDBJ databases">
        <authorList>
            <person name="Sun Q."/>
            <person name="Ohkuma M."/>
        </authorList>
    </citation>
    <scope>NUCLEOTIDE SEQUENCE</scope>
    <source>
        <strain evidence="1">JCM 19831</strain>
    </source>
</reference>
<accession>A0A917U7C7</accession>
<keyword evidence="2" id="KW-1185">Reference proteome</keyword>
<evidence type="ECO:0000313" key="1">
    <source>
        <dbReference type="EMBL" id="GGM60264.1"/>
    </source>
</evidence>